<dbReference type="Pfam" id="PF01420">
    <property type="entry name" value="Methylase_S"/>
    <property type="match status" value="1"/>
</dbReference>
<evidence type="ECO:0000256" key="1">
    <source>
        <dbReference type="ARBA" id="ARBA00010923"/>
    </source>
</evidence>
<dbReference type="EMBL" id="JAENHM010000046">
    <property type="protein sequence ID" value="MBK1838853.1"/>
    <property type="molecule type" value="Genomic_DNA"/>
</dbReference>
<dbReference type="SUPFAM" id="SSF116734">
    <property type="entry name" value="DNA methylase specificity domain"/>
    <property type="match status" value="2"/>
</dbReference>
<feature type="coiled-coil region" evidence="4">
    <location>
        <begin position="160"/>
        <end position="187"/>
    </location>
</feature>
<reference evidence="7" key="1">
    <citation type="submission" date="2021-01" db="EMBL/GenBank/DDBJ databases">
        <title>Genome public.</title>
        <authorList>
            <person name="Liu C."/>
            <person name="Sun Q."/>
        </authorList>
    </citation>
    <scope>NUCLEOTIDE SEQUENCE [LARGE SCALE GENOMIC DNA]</scope>
    <source>
        <strain evidence="7">YIM B02556</strain>
    </source>
</reference>
<comment type="similarity">
    <text evidence="1">Belongs to the type-I restriction system S methylase family.</text>
</comment>
<feature type="domain" description="Type I restriction modification DNA specificity" evidence="5">
    <location>
        <begin position="2"/>
        <end position="174"/>
    </location>
</feature>
<keyword evidence="6" id="KW-0378">Hydrolase</keyword>
<dbReference type="CDD" id="cd17287">
    <property type="entry name" value="RMtype1_S_EcoN10ORF171P_TRD2-CR2_like"/>
    <property type="match status" value="1"/>
</dbReference>
<dbReference type="PANTHER" id="PTHR30408:SF12">
    <property type="entry name" value="TYPE I RESTRICTION ENZYME MJAVIII SPECIFICITY SUBUNIT"/>
    <property type="match status" value="1"/>
</dbReference>
<keyword evidence="6" id="KW-0255">Endonuclease</keyword>
<dbReference type="InterPro" id="IPR000055">
    <property type="entry name" value="Restrct_endonuc_typeI_TRD"/>
</dbReference>
<organism evidence="6 7">
    <name type="scientific">Azospirillum endophyticum</name>
    <dbReference type="NCBI Taxonomy" id="2800326"/>
    <lineage>
        <taxon>Bacteria</taxon>
        <taxon>Pseudomonadati</taxon>
        <taxon>Pseudomonadota</taxon>
        <taxon>Alphaproteobacteria</taxon>
        <taxon>Rhodospirillales</taxon>
        <taxon>Azospirillaceae</taxon>
        <taxon>Azospirillum</taxon>
    </lineage>
</organism>
<comment type="caution">
    <text evidence="6">The sequence shown here is derived from an EMBL/GenBank/DDBJ whole genome shotgun (WGS) entry which is preliminary data.</text>
</comment>
<dbReference type="RefSeq" id="WP_200194462.1">
    <property type="nucleotide sequence ID" value="NZ_JAENHM010000046.1"/>
</dbReference>
<name>A0ABS1F616_9PROT</name>
<evidence type="ECO:0000256" key="3">
    <source>
        <dbReference type="ARBA" id="ARBA00023125"/>
    </source>
</evidence>
<keyword evidence="6" id="KW-0540">Nuclease</keyword>
<dbReference type="Proteomes" id="UP000652760">
    <property type="component" value="Unassembled WGS sequence"/>
</dbReference>
<dbReference type="GO" id="GO:0004519">
    <property type="term" value="F:endonuclease activity"/>
    <property type="evidence" value="ECO:0007669"/>
    <property type="project" value="UniProtKB-KW"/>
</dbReference>
<evidence type="ECO:0000313" key="6">
    <source>
        <dbReference type="EMBL" id="MBK1838853.1"/>
    </source>
</evidence>
<evidence type="ECO:0000313" key="7">
    <source>
        <dbReference type="Proteomes" id="UP000652760"/>
    </source>
</evidence>
<dbReference type="InterPro" id="IPR052021">
    <property type="entry name" value="Type-I_RS_S_subunit"/>
</dbReference>
<proteinExistence type="inferred from homology"/>
<accession>A0ABS1F616</accession>
<dbReference type="Gene3D" id="3.90.220.20">
    <property type="entry name" value="DNA methylase specificity domains"/>
    <property type="match status" value="2"/>
</dbReference>
<sequence length="380" mass="42020">MSHWPVKILGDHARTTSGATPSRDNASYWHKAEIPWVKTGEIDFLPITTAKESISEKAINECSLTLLPENSVLIAIIGEGKTRGRSAVLEIEATTNQNCFAILPNETWDSNFLQLWLRSQYDYLRNLSSARGGSQSALNGAQLNALKIPAPDREEQRRIATCLKAQLAEVETARQAAQTQLKEISRLAHAIVVESVRRSSTSAMSLRKVLAEVRHGIGANWTSYPVLGATRDGLAPAKERPGKQATKYKPVTPGTVFYNPMRILIGSIAYVDDDDTPGITSPDYVALQGKPDVVDSRWFYHWLRSPLGVRCIASLARGAVRERMLFNRLAEGTIDLPTLAVQRSASAALKELRPVRAAIEKKLQDIEMLPQRLLAQAFEK</sequence>
<evidence type="ECO:0000256" key="4">
    <source>
        <dbReference type="SAM" id="Coils"/>
    </source>
</evidence>
<dbReference type="InterPro" id="IPR044946">
    <property type="entry name" value="Restrct_endonuc_typeI_TRD_sf"/>
</dbReference>
<gene>
    <name evidence="6" type="ORF">JHL17_15650</name>
</gene>
<keyword evidence="3" id="KW-0238">DNA-binding</keyword>
<evidence type="ECO:0000259" key="5">
    <source>
        <dbReference type="Pfam" id="PF01420"/>
    </source>
</evidence>
<evidence type="ECO:0000256" key="2">
    <source>
        <dbReference type="ARBA" id="ARBA00022747"/>
    </source>
</evidence>
<protein>
    <submittedName>
        <fullName evidence="6">Restriction endonuclease subunit S</fullName>
    </submittedName>
</protein>
<dbReference type="Gene3D" id="1.10.287.1120">
    <property type="entry name" value="Bipartite methylase S protein"/>
    <property type="match status" value="1"/>
</dbReference>
<dbReference type="PANTHER" id="PTHR30408">
    <property type="entry name" value="TYPE-1 RESTRICTION ENZYME ECOKI SPECIFICITY PROTEIN"/>
    <property type="match status" value="1"/>
</dbReference>
<keyword evidence="4" id="KW-0175">Coiled coil</keyword>
<keyword evidence="7" id="KW-1185">Reference proteome</keyword>
<keyword evidence="2" id="KW-0680">Restriction system</keyword>